<evidence type="ECO:0000313" key="9">
    <source>
        <dbReference type="Proteomes" id="UP000580051"/>
    </source>
</evidence>
<dbReference type="Proteomes" id="UP000580051">
    <property type="component" value="Unassembled WGS sequence"/>
</dbReference>
<dbReference type="Gene3D" id="3.30.1370.50">
    <property type="entry name" value="R3H-like domain"/>
    <property type="match status" value="1"/>
</dbReference>
<keyword evidence="4 6" id="KW-0143">Chaperone</keyword>
<dbReference type="RefSeq" id="WP_176226466.1">
    <property type="nucleotide sequence ID" value="NZ_BLRV01000036.1"/>
</dbReference>
<dbReference type="InterPro" id="IPR032782">
    <property type="entry name" value="KhpB_N"/>
</dbReference>
<name>A0A6V8NMJ6_9ACTN</name>
<dbReference type="AlphaFoldDB" id="A0A6V8NMJ6"/>
<comment type="domain">
    <text evidence="6">Has an N-terminal Jag-N domain and 2 RNA-binding domains (KH and R3H).</text>
</comment>
<gene>
    <name evidence="6" type="primary">khpB</name>
    <name evidence="6" type="synonym">eloR</name>
    <name evidence="8" type="ORF">HKBW3S06_00559</name>
</gene>
<dbReference type="GO" id="GO:0009252">
    <property type="term" value="P:peptidoglycan biosynthetic process"/>
    <property type="evidence" value="ECO:0007669"/>
    <property type="project" value="UniProtKB-UniRule"/>
</dbReference>
<evidence type="ECO:0000256" key="6">
    <source>
        <dbReference type="HAMAP-Rule" id="MF_00867"/>
    </source>
</evidence>
<dbReference type="Pfam" id="PF13083">
    <property type="entry name" value="KH_KhpA-B"/>
    <property type="match status" value="1"/>
</dbReference>
<keyword evidence="2 6" id="KW-0694">RNA-binding</keyword>
<dbReference type="SUPFAM" id="SSF82708">
    <property type="entry name" value="R3H domain"/>
    <property type="match status" value="1"/>
</dbReference>
<dbReference type="InterPro" id="IPR001374">
    <property type="entry name" value="R3H_dom"/>
</dbReference>
<keyword evidence="5 6" id="KW-0961">Cell wall biogenesis/degradation</keyword>
<dbReference type="GO" id="GO:0071555">
    <property type="term" value="P:cell wall organization"/>
    <property type="evidence" value="ECO:0007669"/>
    <property type="project" value="UniProtKB-KW"/>
</dbReference>
<dbReference type="CDD" id="cd02644">
    <property type="entry name" value="R3H_jag"/>
    <property type="match status" value="1"/>
</dbReference>
<evidence type="ECO:0000256" key="1">
    <source>
        <dbReference type="ARBA" id="ARBA00022490"/>
    </source>
</evidence>
<proteinExistence type="inferred from homology"/>
<evidence type="ECO:0000256" key="5">
    <source>
        <dbReference type="ARBA" id="ARBA00023316"/>
    </source>
</evidence>
<comment type="caution">
    <text evidence="6">Lacks conserved residue(s) required for the propagation of feature annotation.</text>
</comment>
<comment type="similarity">
    <text evidence="6">Belongs to the KhpB RNA-binding protein family.</text>
</comment>
<dbReference type="HAMAP" id="MF_00867">
    <property type="entry name" value="KhpB"/>
    <property type="match status" value="1"/>
</dbReference>
<reference evidence="8 9" key="1">
    <citation type="journal article" date="2020" name="Front. Microbiol.">
        <title>Single-cell genomics of novel Actinobacteria with the Wood-Ljungdahl pathway discovered in a serpentinizing system.</title>
        <authorList>
            <person name="Merino N."/>
            <person name="Kawai M."/>
            <person name="Boyd E.S."/>
            <person name="Colman D.R."/>
            <person name="McGlynn S.E."/>
            <person name="Nealson K.H."/>
            <person name="Kurokawa K."/>
            <person name="Hongoh Y."/>
        </authorList>
    </citation>
    <scope>NUCLEOTIDE SEQUENCE [LARGE SCALE GENOMIC DNA]</scope>
    <source>
        <strain evidence="8 9">S06</strain>
    </source>
</reference>
<keyword evidence="3 6" id="KW-0133">Cell shape</keyword>
<dbReference type="GO" id="GO:0005737">
    <property type="term" value="C:cytoplasm"/>
    <property type="evidence" value="ECO:0007669"/>
    <property type="project" value="UniProtKB-SubCell"/>
</dbReference>
<dbReference type="Gene3D" id="3.30.30.80">
    <property type="entry name" value="probable RNA-binding protein from clostridium symbiosum atcc 14940"/>
    <property type="match status" value="1"/>
</dbReference>
<dbReference type="CDD" id="cd02414">
    <property type="entry name" value="KH-II_Jag"/>
    <property type="match status" value="1"/>
</dbReference>
<dbReference type="PROSITE" id="PS51061">
    <property type="entry name" value="R3H"/>
    <property type="match status" value="1"/>
</dbReference>
<organism evidence="8 9">
    <name type="scientific">Candidatus Hakubella thermalkaliphila</name>
    <dbReference type="NCBI Taxonomy" id="2754717"/>
    <lineage>
        <taxon>Bacteria</taxon>
        <taxon>Bacillati</taxon>
        <taxon>Actinomycetota</taxon>
        <taxon>Actinomycetota incertae sedis</taxon>
        <taxon>Candidatus Hakubellales</taxon>
        <taxon>Candidatus Hakubellaceae</taxon>
        <taxon>Candidatus Hakubella</taxon>
    </lineage>
</organism>
<dbReference type="InterPro" id="IPR038247">
    <property type="entry name" value="Jag_N_dom_sf"/>
</dbReference>
<dbReference type="GO" id="GO:0008360">
    <property type="term" value="P:regulation of cell shape"/>
    <property type="evidence" value="ECO:0007669"/>
    <property type="project" value="UniProtKB-KW"/>
</dbReference>
<dbReference type="InterPro" id="IPR039247">
    <property type="entry name" value="KhpB"/>
</dbReference>
<keyword evidence="1 6" id="KW-0963">Cytoplasm</keyword>
<comment type="function">
    <text evidence="6">A probable RNA chaperone. Forms a complex with KhpA which binds to cellular RNA and controls its expression. Plays a role in peptidoglycan (PG) homeostasis and cell length regulation.</text>
</comment>
<dbReference type="InterPro" id="IPR038008">
    <property type="entry name" value="Jag_KH"/>
</dbReference>
<evidence type="ECO:0000256" key="4">
    <source>
        <dbReference type="ARBA" id="ARBA00023186"/>
    </source>
</evidence>
<comment type="subcellular location">
    <subcellularLocation>
        <location evidence="6">Cytoplasm</location>
    </subcellularLocation>
</comment>
<dbReference type="Pfam" id="PF14804">
    <property type="entry name" value="Jag_N"/>
    <property type="match status" value="1"/>
</dbReference>
<evidence type="ECO:0000256" key="3">
    <source>
        <dbReference type="ARBA" id="ARBA00022960"/>
    </source>
</evidence>
<dbReference type="SMART" id="SM01245">
    <property type="entry name" value="Jag_N"/>
    <property type="match status" value="1"/>
</dbReference>
<dbReference type="Gene3D" id="3.30.300.20">
    <property type="match status" value="1"/>
</dbReference>
<dbReference type="Pfam" id="PF01424">
    <property type="entry name" value="R3H"/>
    <property type="match status" value="1"/>
</dbReference>
<dbReference type="PANTHER" id="PTHR35800">
    <property type="entry name" value="PROTEIN JAG"/>
    <property type="match status" value="1"/>
</dbReference>
<dbReference type="NCBIfam" id="NF041568">
    <property type="entry name" value="Jag_EloR"/>
    <property type="match status" value="1"/>
</dbReference>
<dbReference type="PANTHER" id="PTHR35800:SF1">
    <property type="entry name" value="RNA-BINDING PROTEIN KHPB"/>
    <property type="match status" value="1"/>
</dbReference>
<evidence type="ECO:0000256" key="2">
    <source>
        <dbReference type="ARBA" id="ARBA00022884"/>
    </source>
</evidence>
<dbReference type="EMBL" id="BLRV01000036">
    <property type="protein sequence ID" value="GFP21333.1"/>
    <property type="molecule type" value="Genomic_DNA"/>
</dbReference>
<comment type="subunit">
    <text evidence="6">Forms a complex with KhpA.</text>
</comment>
<dbReference type="InterPro" id="IPR015946">
    <property type="entry name" value="KH_dom-like_a/b"/>
</dbReference>
<feature type="domain" description="R3H" evidence="7">
    <location>
        <begin position="142"/>
        <end position="208"/>
    </location>
</feature>
<dbReference type="SMART" id="SM00393">
    <property type="entry name" value="R3H"/>
    <property type="match status" value="1"/>
</dbReference>
<evidence type="ECO:0000259" key="7">
    <source>
        <dbReference type="PROSITE" id="PS51061"/>
    </source>
</evidence>
<accession>A0A6V8NMJ6</accession>
<comment type="caution">
    <text evidence="8">The sequence shown here is derived from an EMBL/GenBank/DDBJ whole genome shotgun (WGS) entry which is preliminary data.</text>
</comment>
<evidence type="ECO:0000313" key="8">
    <source>
        <dbReference type="EMBL" id="GFP21333.1"/>
    </source>
</evidence>
<protein>
    <recommendedName>
        <fullName evidence="6">RNA-binding protein KhpB</fullName>
    </recommendedName>
    <alternativeName>
        <fullName evidence="6">RNA-binding protein EloR</fullName>
    </alternativeName>
</protein>
<dbReference type="InterPro" id="IPR036867">
    <property type="entry name" value="R3H_dom_sf"/>
</dbReference>
<dbReference type="InterPro" id="IPR034079">
    <property type="entry name" value="R3H_KhpB"/>
</dbReference>
<sequence length="218" mass="24102">MEGRQEIEKSAGTAEEAIQEACLELGASRDEVEIEVLSEGTRGILGIGGQAARVRVIRKEGAAPKAEGFLRGVIRFLGLAGDVRVWEKDSDVEVKIYGDDSGILIGRHGRTLDAIQLLTEIVANKGSNRRVRVRVDIEDYKERQATKLADFARKMADKAVKEKREIVLRPTNALERKVIHSALNEDPRVTTESMGVEPNRKVTIRPTNNERTAAPEAH</sequence>
<dbReference type="GO" id="GO:0003723">
    <property type="term" value="F:RNA binding"/>
    <property type="evidence" value="ECO:0007669"/>
    <property type="project" value="UniProtKB-UniRule"/>
</dbReference>